<evidence type="ECO:0000313" key="2">
    <source>
        <dbReference type="EMBL" id="NIY62246.1"/>
    </source>
</evidence>
<name>A0A7X5WYN3_STRMQ</name>
<protein>
    <submittedName>
        <fullName evidence="2">Uncharacterized protein</fullName>
    </submittedName>
</protein>
<gene>
    <name evidence="2" type="ORF">SMALB_0150</name>
</gene>
<proteinExistence type="predicted"/>
<dbReference type="AlphaFoldDB" id="A0A7X5WYN3"/>
<dbReference type="Proteomes" id="UP000536624">
    <property type="component" value="Unassembled WGS sequence"/>
</dbReference>
<accession>A0A7X5WYN3</accession>
<reference evidence="2 3" key="1">
    <citation type="submission" date="2020-02" db="EMBL/GenBank/DDBJ databases">
        <title>Streptomyces malaysiensis DSM14702 (JHCC583434, PFL_A843) Genome sequencing and assembly.</title>
        <authorList>
            <person name="Samborskyy M."/>
        </authorList>
    </citation>
    <scope>NUCLEOTIDE SEQUENCE [LARGE SCALE GENOMIC DNA]</scope>
    <source>
        <strain evidence="2 3">DSM 14702</strain>
    </source>
</reference>
<comment type="caution">
    <text evidence="2">The sequence shown here is derived from an EMBL/GenBank/DDBJ whole genome shotgun (WGS) entry which is preliminary data.</text>
</comment>
<evidence type="ECO:0000256" key="1">
    <source>
        <dbReference type="SAM" id="MobiDB-lite"/>
    </source>
</evidence>
<sequence length="150" mass="16279">MSCCATGAAVCVRDIEQGSKYRARSSRSTRWRSHAIATVTLSLGRSPTPSMPRCWRTFREPTWPPTGPCPRTPSSYRPSPCSPGPGRKPSGTEVGPKVCPVGTRGYRSRSLCGRLCGNEGGCYAMRVRGRISELHRMDSGMSANVCRVGQ</sequence>
<feature type="region of interest" description="Disordered" evidence="1">
    <location>
        <begin position="57"/>
        <end position="97"/>
    </location>
</feature>
<evidence type="ECO:0000313" key="3">
    <source>
        <dbReference type="Proteomes" id="UP000536624"/>
    </source>
</evidence>
<feature type="compositionally biased region" description="Pro residues" evidence="1">
    <location>
        <begin position="62"/>
        <end position="71"/>
    </location>
</feature>
<organism evidence="2 3">
    <name type="scientific">Streptomyces malaysiensis</name>
    <dbReference type="NCBI Taxonomy" id="92644"/>
    <lineage>
        <taxon>Bacteria</taxon>
        <taxon>Bacillati</taxon>
        <taxon>Actinomycetota</taxon>
        <taxon>Actinomycetes</taxon>
        <taxon>Kitasatosporales</taxon>
        <taxon>Streptomycetaceae</taxon>
        <taxon>Streptomyces</taxon>
        <taxon>Streptomyces violaceusniger group</taxon>
    </lineage>
</organism>
<dbReference type="EMBL" id="JAALLH010000001">
    <property type="protein sequence ID" value="NIY62246.1"/>
    <property type="molecule type" value="Genomic_DNA"/>
</dbReference>